<gene>
    <name evidence="7" type="ORF">DdX_00570</name>
</gene>
<comment type="caution">
    <text evidence="7">The sequence shown here is derived from an EMBL/GenBank/DDBJ whole genome shotgun (WGS) entry which is preliminary data.</text>
</comment>
<evidence type="ECO:0000313" key="8">
    <source>
        <dbReference type="Proteomes" id="UP001201812"/>
    </source>
</evidence>
<protein>
    <submittedName>
        <fullName evidence="7">Intra-flagellar transport protein 57 domain-containing protein</fullName>
    </submittedName>
</protein>
<keyword evidence="4" id="KW-0966">Cell projection</keyword>
<keyword evidence="5" id="KW-0175">Coiled coil</keyword>
<keyword evidence="3" id="KW-0969">Cilium</keyword>
<comment type="subcellular location">
    <subcellularLocation>
        <location evidence="1">Cell projection</location>
        <location evidence="1">Cilium</location>
    </subcellularLocation>
</comment>
<accession>A0AAD4RD15</accession>
<dbReference type="Pfam" id="PF10498">
    <property type="entry name" value="IFT57"/>
    <property type="match status" value="1"/>
</dbReference>
<keyword evidence="8" id="KW-1185">Reference proteome</keyword>
<dbReference type="Proteomes" id="UP001201812">
    <property type="component" value="Unassembled WGS sequence"/>
</dbReference>
<dbReference type="AlphaFoldDB" id="A0AAD4RD15"/>
<feature type="coiled-coil region" evidence="5">
    <location>
        <begin position="193"/>
        <end position="220"/>
    </location>
</feature>
<evidence type="ECO:0000256" key="3">
    <source>
        <dbReference type="ARBA" id="ARBA00023069"/>
    </source>
</evidence>
<dbReference type="GO" id="GO:0005929">
    <property type="term" value="C:cilium"/>
    <property type="evidence" value="ECO:0007669"/>
    <property type="project" value="UniProtKB-SubCell"/>
</dbReference>
<evidence type="ECO:0000256" key="2">
    <source>
        <dbReference type="ARBA" id="ARBA00009415"/>
    </source>
</evidence>
<reference evidence="7" key="1">
    <citation type="submission" date="2022-01" db="EMBL/GenBank/DDBJ databases">
        <title>Genome Sequence Resource for Two Populations of Ditylenchus destructor, the Migratory Endoparasitic Phytonematode.</title>
        <authorList>
            <person name="Zhang H."/>
            <person name="Lin R."/>
            <person name="Xie B."/>
        </authorList>
    </citation>
    <scope>NUCLEOTIDE SEQUENCE</scope>
    <source>
        <strain evidence="7">BazhouSP</strain>
    </source>
</reference>
<dbReference type="GO" id="GO:0005815">
    <property type="term" value="C:microtubule organizing center"/>
    <property type="evidence" value="ECO:0007669"/>
    <property type="project" value="TreeGrafter"/>
</dbReference>
<name>A0AAD4RD15_9BILA</name>
<feature type="coiled-coil region" evidence="5">
    <location>
        <begin position="364"/>
        <end position="425"/>
    </location>
</feature>
<evidence type="ECO:0000256" key="5">
    <source>
        <dbReference type="SAM" id="Coils"/>
    </source>
</evidence>
<dbReference type="InterPro" id="IPR019530">
    <property type="entry name" value="Intra-flagellar_transport_57"/>
</dbReference>
<dbReference type="GO" id="GO:0005794">
    <property type="term" value="C:Golgi apparatus"/>
    <property type="evidence" value="ECO:0007669"/>
    <property type="project" value="TreeGrafter"/>
</dbReference>
<evidence type="ECO:0000256" key="1">
    <source>
        <dbReference type="ARBA" id="ARBA00004138"/>
    </source>
</evidence>
<dbReference type="EMBL" id="JAKKPZ010000001">
    <property type="protein sequence ID" value="KAI1728392.1"/>
    <property type="molecule type" value="Genomic_DNA"/>
</dbReference>
<evidence type="ECO:0000256" key="4">
    <source>
        <dbReference type="ARBA" id="ARBA00023273"/>
    </source>
</evidence>
<sequence length="444" mass="50614">MDEPILGTPETAESNNDAPEIEPNGFATEPPVSTKKEDGEKSSTEEGPGQKFSAYLLNETIVERLKLLNYESEFVPKSDSYKVIPRHYFVNRTNTGEQFFLFTHLAVWLINDKAQIAQLEMPHEFDDPNMTISNILGALKTKAIDIPFSPNKLKSGSGEQCLYILDKLTLMAVAKVNFLFSKIEMSEELLEGTDDGEEQVDEAEITTDQLEDEEEVAVAEDEDDEEAALVRGLGFESREPLYANELDEEPLKEILHNFTDVNTMNAELNRVIPQLKITIRSNLKDWRMHAEQMQKYQNVIQDQFKEIQPYLRQSTEEIAQSTERIQSRENNLNDQFDSLLQVYRIRKNELAAISEQYRESSGTLNSRTETLNNLNGEIEQLKQQIEDQGMQNTNGTPIMKIKQSISKLEAAITTLRIQIVVAEQALFQSQLSHRVNMTIEDIAD</sequence>
<dbReference type="GO" id="GO:0042073">
    <property type="term" value="P:intraciliary transport"/>
    <property type="evidence" value="ECO:0007669"/>
    <property type="project" value="TreeGrafter"/>
</dbReference>
<feature type="compositionally biased region" description="Basic and acidic residues" evidence="6">
    <location>
        <begin position="34"/>
        <end position="44"/>
    </location>
</feature>
<comment type="similarity">
    <text evidence="2">Belongs to the IFT57 family.</text>
</comment>
<dbReference type="GO" id="GO:1905515">
    <property type="term" value="P:non-motile cilium assembly"/>
    <property type="evidence" value="ECO:0007669"/>
    <property type="project" value="TreeGrafter"/>
</dbReference>
<proteinExistence type="inferred from homology"/>
<dbReference type="PANTHER" id="PTHR16011:SF0">
    <property type="entry name" value="INTRAFLAGELLAR TRANSPORT PROTEIN 57 HOMOLOG"/>
    <property type="match status" value="1"/>
</dbReference>
<evidence type="ECO:0000256" key="6">
    <source>
        <dbReference type="SAM" id="MobiDB-lite"/>
    </source>
</evidence>
<dbReference type="GO" id="GO:0030992">
    <property type="term" value="C:intraciliary transport particle B"/>
    <property type="evidence" value="ECO:0007669"/>
    <property type="project" value="TreeGrafter"/>
</dbReference>
<organism evidence="7 8">
    <name type="scientific">Ditylenchus destructor</name>
    <dbReference type="NCBI Taxonomy" id="166010"/>
    <lineage>
        <taxon>Eukaryota</taxon>
        <taxon>Metazoa</taxon>
        <taxon>Ecdysozoa</taxon>
        <taxon>Nematoda</taxon>
        <taxon>Chromadorea</taxon>
        <taxon>Rhabditida</taxon>
        <taxon>Tylenchina</taxon>
        <taxon>Tylenchomorpha</taxon>
        <taxon>Sphaerularioidea</taxon>
        <taxon>Anguinidae</taxon>
        <taxon>Anguininae</taxon>
        <taxon>Ditylenchus</taxon>
    </lineage>
</organism>
<dbReference type="PANTHER" id="PTHR16011">
    <property type="entry name" value="IFT57/HIPPI"/>
    <property type="match status" value="1"/>
</dbReference>
<feature type="region of interest" description="Disordered" evidence="6">
    <location>
        <begin position="1"/>
        <end position="50"/>
    </location>
</feature>
<evidence type="ECO:0000313" key="7">
    <source>
        <dbReference type="EMBL" id="KAI1728392.1"/>
    </source>
</evidence>